<reference evidence="5" key="1">
    <citation type="submission" date="2015-12" db="EMBL/GenBank/DDBJ databases">
        <authorList>
            <person name="Lauer A."/>
            <person name="Humrighouse B."/>
            <person name="Loparev V."/>
            <person name="Shewmaker P.L."/>
            <person name="Whitney A.M."/>
            <person name="McLaughlin R.W."/>
        </authorList>
    </citation>
    <scope>NUCLEOTIDE SEQUENCE [LARGE SCALE GENOMIC DNA]</scope>
    <source>
        <strain evidence="5">LMG 26678</strain>
    </source>
</reference>
<dbReference type="EMBL" id="CP013655">
    <property type="protein sequence ID" value="ALS37044.1"/>
    <property type="molecule type" value="Genomic_DNA"/>
</dbReference>
<gene>
    <name evidence="4" type="ORF">ATZ35_07705</name>
</gene>
<dbReference type="Proteomes" id="UP000067523">
    <property type="component" value="Chromosome"/>
</dbReference>
<feature type="chain" id="PRO_5006833175" description="WxL domain-containing protein" evidence="2">
    <location>
        <begin position="28"/>
        <end position="283"/>
    </location>
</feature>
<evidence type="ECO:0000256" key="2">
    <source>
        <dbReference type="SAM" id="SignalP"/>
    </source>
</evidence>
<accession>A0A0U2VUR1</accession>
<feature type="region of interest" description="Disordered" evidence="1">
    <location>
        <begin position="30"/>
        <end position="68"/>
    </location>
</feature>
<evidence type="ECO:0000259" key="3">
    <source>
        <dbReference type="Pfam" id="PF13731"/>
    </source>
</evidence>
<name>A0A0U2VUR1_9ENTE</name>
<evidence type="ECO:0000313" key="4">
    <source>
        <dbReference type="EMBL" id="ALS37044.1"/>
    </source>
</evidence>
<keyword evidence="2" id="KW-0732">Signal</keyword>
<feature type="signal peptide" evidence="2">
    <location>
        <begin position="1"/>
        <end position="27"/>
    </location>
</feature>
<dbReference type="STRING" id="118060.ATZ35_07705"/>
<proteinExistence type="predicted"/>
<dbReference type="InterPro" id="IPR027994">
    <property type="entry name" value="WxL_dom"/>
</dbReference>
<dbReference type="RefSeq" id="WP_208930252.1">
    <property type="nucleotide sequence ID" value="NZ_CP013655.1"/>
</dbReference>
<evidence type="ECO:0000256" key="1">
    <source>
        <dbReference type="SAM" id="MobiDB-lite"/>
    </source>
</evidence>
<evidence type="ECO:0000313" key="5">
    <source>
        <dbReference type="Proteomes" id="UP000067523"/>
    </source>
</evidence>
<dbReference type="KEGG" id="erx:ATZ35_07705"/>
<protein>
    <recommendedName>
        <fullName evidence="3">WxL domain-containing protein</fullName>
    </recommendedName>
</protein>
<keyword evidence="5" id="KW-1185">Reference proteome</keyword>
<dbReference type="AlphaFoldDB" id="A0A0U2VUR1"/>
<feature type="domain" description="WxL" evidence="3">
    <location>
        <begin position="28"/>
        <end position="276"/>
    </location>
</feature>
<organism evidence="4 5">
    <name type="scientific">Enterococcus rotai</name>
    <dbReference type="NCBI Taxonomy" id="118060"/>
    <lineage>
        <taxon>Bacteria</taxon>
        <taxon>Bacillati</taxon>
        <taxon>Bacillota</taxon>
        <taxon>Bacilli</taxon>
        <taxon>Lactobacillales</taxon>
        <taxon>Enterococcaceae</taxon>
        <taxon>Enterococcus</taxon>
    </lineage>
</organism>
<dbReference type="Pfam" id="PF13731">
    <property type="entry name" value="WxL"/>
    <property type="match status" value="1"/>
</dbReference>
<sequence length="283" mass="29685">MKFKSLCTLAVVAAITTGALAPMAANAANKTLPGKGEVTYEEDSTTNKPGDPEIPGGTDLDPDKDKNPDININEDGGPITIDVVSNLTFPNQKIGVSPEATKAFANPVTLTLNDAAEGKEATKVTRGNYVQWTDKRAGNDHKYEIKAALTQQFTNGSNKLNNATITYSNGFLNSDMPAANWSDKRPESNIVLAQGADGGAGESQLVYDNNSTSTGAQGLGTFYTEFGTSTLDVKNTLGESSTGTADKSVELMVPAGQNIVKGTYVAAITWSIEYTPAPVTPAP</sequence>